<dbReference type="EMBL" id="CAJJDP010000208">
    <property type="protein sequence ID" value="CAD8215091.1"/>
    <property type="molecule type" value="Genomic_DNA"/>
</dbReference>
<dbReference type="Proteomes" id="UP000683925">
    <property type="component" value="Unassembled WGS sequence"/>
</dbReference>
<accession>A0A8S1YNK2</accession>
<reference evidence="1" key="1">
    <citation type="submission" date="2021-01" db="EMBL/GenBank/DDBJ databases">
        <authorList>
            <consortium name="Genoscope - CEA"/>
            <person name="William W."/>
        </authorList>
    </citation>
    <scope>NUCLEOTIDE SEQUENCE</scope>
</reference>
<dbReference type="AlphaFoldDB" id="A0A8S1YNK2"/>
<sequence length="72" mass="8592">MIKDNATLQFSDEAHLINQQNVFQLQSKGDCLREQQHYKQARFCYEISLKINPNDEHQNNKREFLINQISIL</sequence>
<name>A0A8S1YNK2_PAROT</name>
<evidence type="ECO:0000313" key="1">
    <source>
        <dbReference type="EMBL" id="CAD8215091.1"/>
    </source>
</evidence>
<dbReference type="OMA" id="NDEHQNN"/>
<proteinExistence type="predicted"/>
<evidence type="ECO:0000313" key="2">
    <source>
        <dbReference type="Proteomes" id="UP000683925"/>
    </source>
</evidence>
<dbReference type="OrthoDB" id="19588at2759"/>
<keyword evidence="2" id="KW-1185">Reference proteome</keyword>
<comment type="caution">
    <text evidence="1">The sequence shown here is derived from an EMBL/GenBank/DDBJ whole genome shotgun (WGS) entry which is preliminary data.</text>
</comment>
<organism evidence="1 2">
    <name type="scientific">Paramecium octaurelia</name>
    <dbReference type="NCBI Taxonomy" id="43137"/>
    <lineage>
        <taxon>Eukaryota</taxon>
        <taxon>Sar</taxon>
        <taxon>Alveolata</taxon>
        <taxon>Ciliophora</taxon>
        <taxon>Intramacronucleata</taxon>
        <taxon>Oligohymenophorea</taxon>
        <taxon>Peniculida</taxon>
        <taxon>Parameciidae</taxon>
        <taxon>Paramecium</taxon>
    </lineage>
</organism>
<gene>
    <name evidence="1" type="ORF">POCTA_138.1.T2040006</name>
</gene>
<evidence type="ECO:0008006" key="3">
    <source>
        <dbReference type="Google" id="ProtNLM"/>
    </source>
</evidence>
<protein>
    <recommendedName>
        <fullName evidence="3">Tetratricopeptide repeat protein</fullName>
    </recommendedName>
</protein>